<keyword evidence="2" id="KW-0694">RNA-binding</keyword>
<keyword evidence="2" id="KW-0378">Hydrolase</keyword>
<comment type="domain">
    <text evidence="2">A Gly-cisPro motif from one monomer fits into the active site of the other monomer to allow specific chiral rejection of L-amino acids.</text>
</comment>
<keyword evidence="4" id="KW-1185">Reference proteome</keyword>
<dbReference type="Pfam" id="PF02580">
    <property type="entry name" value="Tyr_Deacylase"/>
    <property type="match status" value="1"/>
</dbReference>
<dbReference type="Gene3D" id="3.50.80.10">
    <property type="entry name" value="D-tyrosyl-tRNA(Tyr) deacylase"/>
    <property type="match status" value="1"/>
</dbReference>
<dbReference type="PANTHER" id="PTHR10472">
    <property type="entry name" value="D-TYROSYL-TRNA TYR DEACYLASE"/>
    <property type="match status" value="1"/>
</dbReference>
<comment type="catalytic activity">
    <reaction evidence="2">
        <text>glycyl-tRNA(Ala) + H2O = tRNA(Ala) + glycine + H(+)</text>
        <dbReference type="Rhea" id="RHEA:53744"/>
        <dbReference type="Rhea" id="RHEA-COMP:9657"/>
        <dbReference type="Rhea" id="RHEA-COMP:13640"/>
        <dbReference type="ChEBI" id="CHEBI:15377"/>
        <dbReference type="ChEBI" id="CHEBI:15378"/>
        <dbReference type="ChEBI" id="CHEBI:57305"/>
        <dbReference type="ChEBI" id="CHEBI:78442"/>
        <dbReference type="ChEBI" id="CHEBI:78522"/>
    </reaction>
</comment>
<comment type="subunit">
    <text evidence="2">Homodimer.</text>
</comment>
<comment type="function">
    <text evidence="2">An aminoacyl-tRNA editing enzyme that deacylates mischarged D-aminoacyl-tRNAs. Also deacylates mischarged glycyl-tRNA(Ala), protecting cells against glycine mischarging by AlaRS. Acts via tRNA-based rather than protein-based catalysis; rejects L-amino acids rather than detecting D-amino acids in the active site. By recycling D-aminoacyl-tRNA to D-amino acids and free tRNA molecules, this enzyme counteracts the toxicity associated with the formation of D-aminoacyl-tRNA entities in vivo and helps enforce protein L-homochirality.</text>
</comment>
<dbReference type="EC" id="3.1.1.-" evidence="2"/>
<proteinExistence type="inferred from homology"/>
<sequence length="232" mass="24225">MRTDAGAVAGTGAGADAAVGAAPARAAGTPPGVRPAPVVLMGLCPLIPIAQWQRHTPRVRIVPLCGYRAQRPWHPSGGGARWRMAARHHGGMRAVVQRVDGASVDVEGRTVGRIVGEGLCALVGVTHGDTEAEAERLARKLWSLRILHGEKSCSDTGAPLLVISQFTLYGDARKGRRPTWNAAAPGDIAEPLVDEVVARLRALGAEVETGSFGAAMKVSLTNDGPFTVLVEV</sequence>
<protein>
    <recommendedName>
        <fullName evidence="2">D-aminoacyl-tRNA deacylase</fullName>
        <shortName evidence="2">DTD</shortName>
        <ecNumber evidence="2">3.1.1.96</ecNumber>
    </recommendedName>
    <alternativeName>
        <fullName evidence="2">Gly-tRNA(Ala) deacylase</fullName>
        <ecNumber evidence="2">3.1.1.-</ecNumber>
    </alternativeName>
</protein>
<comment type="caution">
    <text evidence="3">The sequence shown here is derived from an EMBL/GenBank/DDBJ whole genome shotgun (WGS) entry which is preliminary data.</text>
</comment>
<dbReference type="PANTHER" id="PTHR10472:SF5">
    <property type="entry name" value="D-AMINOACYL-TRNA DEACYLASE 1"/>
    <property type="match status" value="1"/>
</dbReference>
<dbReference type="EMBL" id="BAAAPE010000001">
    <property type="protein sequence ID" value="GAA2062664.1"/>
    <property type="molecule type" value="Genomic_DNA"/>
</dbReference>
<evidence type="ECO:0000256" key="2">
    <source>
        <dbReference type="HAMAP-Rule" id="MF_00518"/>
    </source>
</evidence>
<gene>
    <name evidence="2" type="primary">dtd</name>
    <name evidence="3" type="ORF">GCM10009801_05980</name>
</gene>
<comment type="similarity">
    <text evidence="1 2">Belongs to the DTD family.</text>
</comment>
<dbReference type="CDD" id="cd00563">
    <property type="entry name" value="Dtyr_deacylase"/>
    <property type="match status" value="1"/>
</dbReference>
<comment type="catalytic activity">
    <reaction evidence="2">
        <text>a D-aminoacyl-tRNA + H2O = a tRNA + a D-alpha-amino acid + H(+)</text>
        <dbReference type="Rhea" id="RHEA:13953"/>
        <dbReference type="Rhea" id="RHEA-COMP:10123"/>
        <dbReference type="Rhea" id="RHEA-COMP:10124"/>
        <dbReference type="ChEBI" id="CHEBI:15377"/>
        <dbReference type="ChEBI" id="CHEBI:15378"/>
        <dbReference type="ChEBI" id="CHEBI:59871"/>
        <dbReference type="ChEBI" id="CHEBI:78442"/>
        <dbReference type="ChEBI" id="CHEBI:79333"/>
        <dbReference type="EC" id="3.1.1.96"/>
    </reaction>
</comment>
<name>A0ABN2VHR5_9ACTN</name>
<evidence type="ECO:0000313" key="3">
    <source>
        <dbReference type="EMBL" id="GAA2062664.1"/>
    </source>
</evidence>
<reference evidence="3 4" key="1">
    <citation type="journal article" date="2019" name="Int. J. Syst. Evol. Microbiol.">
        <title>The Global Catalogue of Microorganisms (GCM) 10K type strain sequencing project: providing services to taxonomists for standard genome sequencing and annotation.</title>
        <authorList>
            <consortium name="The Broad Institute Genomics Platform"/>
            <consortium name="The Broad Institute Genome Sequencing Center for Infectious Disease"/>
            <person name="Wu L."/>
            <person name="Ma J."/>
        </authorList>
    </citation>
    <scope>NUCLEOTIDE SEQUENCE [LARGE SCALE GENOMIC DNA]</scope>
    <source>
        <strain evidence="3 4">JCM 15478</strain>
    </source>
</reference>
<comment type="subcellular location">
    <subcellularLocation>
        <location evidence="2">Cytoplasm</location>
    </subcellularLocation>
</comment>
<dbReference type="InterPro" id="IPR003732">
    <property type="entry name" value="Daa-tRNA_deacyls_DTD"/>
</dbReference>
<evidence type="ECO:0000256" key="1">
    <source>
        <dbReference type="ARBA" id="ARBA00009673"/>
    </source>
</evidence>
<keyword evidence="2" id="KW-0963">Cytoplasm</keyword>
<dbReference type="SUPFAM" id="SSF69500">
    <property type="entry name" value="DTD-like"/>
    <property type="match status" value="1"/>
</dbReference>
<dbReference type="EC" id="3.1.1.96" evidence="2"/>
<organism evidence="3 4">
    <name type="scientific">Streptomyces albiaxialis</name>
    <dbReference type="NCBI Taxonomy" id="329523"/>
    <lineage>
        <taxon>Bacteria</taxon>
        <taxon>Bacillati</taxon>
        <taxon>Actinomycetota</taxon>
        <taxon>Actinomycetes</taxon>
        <taxon>Kitasatosporales</taxon>
        <taxon>Streptomycetaceae</taxon>
        <taxon>Streptomyces</taxon>
    </lineage>
</organism>
<keyword evidence="2" id="KW-0820">tRNA-binding</keyword>
<dbReference type="InterPro" id="IPR023509">
    <property type="entry name" value="DTD-like_sf"/>
</dbReference>
<feature type="short sequence motif" description="Gly-cisPro motif, important for rejection of L-amino acids" evidence="2">
    <location>
        <begin position="224"/>
        <end position="225"/>
    </location>
</feature>
<dbReference type="Proteomes" id="UP001500016">
    <property type="component" value="Unassembled WGS sequence"/>
</dbReference>
<dbReference type="NCBIfam" id="TIGR00256">
    <property type="entry name" value="D-aminoacyl-tRNA deacylase"/>
    <property type="match status" value="1"/>
</dbReference>
<accession>A0ABN2VHR5</accession>
<dbReference type="HAMAP" id="MF_00518">
    <property type="entry name" value="Deacylase_Dtd"/>
    <property type="match status" value="1"/>
</dbReference>
<evidence type="ECO:0000313" key="4">
    <source>
        <dbReference type="Proteomes" id="UP001500016"/>
    </source>
</evidence>